<accession>A0A075H5U5</accession>
<keyword evidence="1" id="KW-1133">Transmembrane helix</keyword>
<dbReference type="AlphaFoldDB" id="A0A075H5U5"/>
<organism evidence="2">
    <name type="scientific">uncultured marine thaumarchaeote KM3_41_D10</name>
    <dbReference type="NCBI Taxonomy" id="1456144"/>
    <lineage>
        <taxon>Archaea</taxon>
        <taxon>Nitrososphaerota</taxon>
        <taxon>environmental samples</taxon>
    </lineage>
</organism>
<proteinExistence type="predicted"/>
<reference evidence="2" key="1">
    <citation type="journal article" date="2014" name="Genome Biol. Evol.">
        <title>Pangenome evidence for extensive interdomain horizontal transfer affecting lineage core and shell genes in uncultured planktonic thaumarchaeota and euryarchaeota.</title>
        <authorList>
            <person name="Deschamps P."/>
            <person name="Zivanovic Y."/>
            <person name="Moreira D."/>
            <person name="Rodriguez-Valera F."/>
            <person name="Lopez-Garcia P."/>
        </authorList>
    </citation>
    <scope>NUCLEOTIDE SEQUENCE</scope>
</reference>
<dbReference type="EMBL" id="KF900874">
    <property type="protein sequence ID" value="AIF09852.1"/>
    <property type="molecule type" value="Genomic_DNA"/>
</dbReference>
<sequence length="49" mass="5931">MWYLYFAIGLAAVCIGVPVFLVYWTDKRKKRAFEKRNKKSDDMKDLDHY</sequence>
<feature type="transmembrane region" description="Helical" evidence="1">
    <location>
        <begin position="6"/>
        <end position="25"/>
    </location>
</feature>
<protein>
    <submittedName>
        <fullName evidence="2">Uncharacterized protein</fullName>
    </submittedName>
</protein>
<keyword evidence="1" id="KW-0812">Transmembrane</keyword>
<evidence type="ECO:0000313" key="2">
    <source>
        <dbReference type="EMBL" id="AIF09852.1"/>
    </source>
</evidence>
<name>A0A075H5U5_9ARCH</name>
<keyword evidence="1" id="KW-0472">Membrane</keyword>
<evidence type="ECO:0000256" key="1">
    <source>
        <dbReference type="SAM" id="Phobius"/>
    </source>
</evidence>